<dbReference type="SMART" id="SM00246">
    <property type="entry name" value="WH2"/>
    <property type="match status" value="1"/>
</dbReference>
<reference evidence="4" key="1">
    <citation type="thesis" date="2021" institute="BYU ScholarsArchive" country="Provo, UT, USA">
        <title>Applications of and Algorithms for Genome Assembly and Genomic Analyses with an Emphasis on Marine Teleosts.</title>
        <authorList>
            <person name="Pickett B.D."/>
        </authorList>
    </citation>
    <scope>NUCLEOTIDE SEQUENCE</scope>
    <source>
        <strain evidence="4">HI-2016</strain>
    </source>
</reference>
<sequence length="243" mass="26035">MLFILFSPRSVSGTKSFNMMSPTGDNSELLAEIKAGKSLKPTPHSKGYTTVFSNSGPPGNTEERPASPPSTAAAEPEKPSSSPPVQPTQPAQPSQPSQPAQPAQPAQTVQPAKPSTPPTPGPVSTTAHKPPSTSPSSSSSPSPIVNGNADSGQTRKSSVVDVEALVPTHDEQGRAIPEWKRQVMVRKLQAKIQEEEEHKRKAEEEAARLASMPAWRRDIMKKKLEEENVQQKRGGASENREGK</sequence>
<name>A0A8T2MXJ1_9TELE</name>
<evidence type="ECO:0000259" key="3">
    <source>
        <dbReference type="PROSITE" id="PS51082"/>
    </source>
</evidence>
<dbReference type="AlphaFoldDB" id="A0A8T2MXJ1"/>
<gene>
    <name evidence="4" type="ORF">JZ751_014944</name>
</gene>
<protein>
    <recommendedName>
        <fullName evidence="3">WH2 domain-containing protein</fullName>
    </recommendedName>
</protein>
<dbReference type="PROSITE" id="PS51082">
    <property type="entry name" value="WH2"/>
    <property type="match status" value="1"/>
</dbReference>
<dbReference type="OrthoDB" id="10261302at2759"/>
<dbReference type="GO" id="GO:0003779">
    <property type="term" value="F:actin binding"/>
    <property type="evidence" value="ECO:0007669"/>
    <property type="project" value="InterPro"/>
</dbReference>
<evidence type="ECO:0000313" key="4">
    <source>
        <dbReference type="EMBL" id="KAG9332845.1"/>
    </source>
</evidence>
<feature type="region of interest" description="Disordered" evidence="2">
    <location>
        <begin position="223"/>
        <end position="243"/>
    </location>
</feature>
<feature type="compositionally biased region" description="Polar residues" evidence="2">
    <location>
        <begin position="148"/>
        <end position="157"/>
    </location>
</feature>
<feature type="compositionally biased region" description="Low complexity" evidence="2">
    <location>
        <begin position="122"/>
        <end position="143"/>
    </location>
</feature>
<keyword evidence="1" id="KW-0175">Coiled coil</keyword>
<feature type="compositionally biased region" description="Low complexity" evidence="2">
    <location>
        <begin position="88"/>
        <end position="112"/>
    </location>
</feature>
<feature type="coiled-coil region" evidence="1">
    <location>
        <begin position="185"/>
        <end position="212"/>
    </location>
</feature>
<proteinExistence type="predicted"/>
<keyword evidence="5" id="KW-1185">Reference proteome</keyword>
<accession>A0A8T2MXJ1</accession>
<feature type="region of interest" description="Disordered" evidence="2">
    <location>
        <begin position="35"/>
        <end position="158"/>
    </location>
</feature>
<comment type="caution">
    <text evidence="4">The sequence shown here is derived from an EMBL/GenBank/DDBJ whole genome shotgun (WGS) entry which is preliminary data.</text>
</comment>
<dbReference type="EMBL" id="JAFBMS010000237">
    <property type="protein sequence ID" value="KAG9332845.1"/>
    <property type="molecule type" value="Genomic_DNA"/>
</dbReference>
<evidence type="ECO:0000313" key="5">
    <source>
        <dbReference type="Proteomes" id="UP000824540"/>
    </source>
</evidence>
<feature type="compositionally biased region" description="Polar residues" evidence="2">
    <location>
        <begin position="47"/>
        <end position="58"/>
    </location>
</feature>
<evidence type="ECO:0000256" key="1">
    <source>
        <dbReference type="SAM" id="Coils"/>
    </source>
</evidence>
<feature type="domain" description="WH2" evidence="3">
    <location>
        <begin position="25"/>
        <end position="42"/>
    </location>
</feature>
<organism evidence="4 5">
    <name type="scientific">Albula glossodonta</name>
    <name type="common">roundjaw bonefish</name>
    <dbReference type="NCBI Taxonomy" id="121402"/>
    <lineage>
        <taxon>Eukaryota</taxon>
        <taxon>Metazoa</taxon>
        <taxon>Chordata</taxon>
        <taxon>Craniata</taxon>
        <taxon>Vertebrata</taxon>
        <taxon>Euteleostomi</taxon>
        <taxon>Actinopterygii</taxon>
        <taxon>Neopterygii</taxon>
        <taxon>Teleostei</taxon>
        <taxon>Albuliformes</taxon>
        <taxon>Albulidae</taxon>
        <taxon>Albula</taxon>
    </lineage>
</organism>
<dbReference type="Proteomes" id="UP000824540">
    <property type="component" value="Unassembled WGS sequence"/>
</dbReference>
<evidence type="ECO:0000256" key="2">
    <source>
        <dbReference type="SAM" id="MobiDB-lite"/>
    </source>
</evidence>
<dbReference type="Pfam" id="PF02205">
    <property type="entry name" value="WH2"/>
    <property type="match status" value="1"/>
</dbReference>
<dbReference type="InterPro" id="IPR003124">
    <property type="entry name" value="WH2_dom"/>
</dbReference>